<dbReference type="EMBL" id="BKCJ010177097">
    <property type="protein sequence ID" value="GEY42076.1"/>
    <property type="molecule type" value="Genomic_DNA"/>
</dbReference>
<reference evidence="1" key="1">
    <citation type="journal article" date="2019" name="Sci. Rep.">
        <title>Draft genome of Tanacetum cinerariifolium, the natural source of mosquito coil.</title>
        <authorList>
            <person name="Yamashiro T."/>
            <person name="Shiraishi A."/>
            <person name="Satake H."/>
            <person name="Nakayama K."/>
        </authorList>
    </citation>
    <scope>NUCLEOTIDE SEQUENCE</scope>
</reference>
<gene>
    <name evidence="1" type="ORF">Tci_414050</name>
</gene>
<accession>A0A699HM40</accession>
<organism evidence="1">
    <name type="scientific">Tanacetum cinerariifolium</name>
    <name type="common">Dalmatian daisy</name>
    <name type="synonym">Chrysanthemum cinerariifolium</name>
    <dbReference type="NCBI Taxonomy" id="118510"/>
    <lineage>
        <taxon>Eukaryota</taxon>
        <taxon>Viridiplantae</taxon>
        <taxon>Streptophyta</taxon>
        <taxon>Embryophyta</taxon>
        <taxon>Tracheophyta</taxon>
        <taxon>Spermatophyta</taxon>
        <taxon>Magnoliopsida</taxon>
        <taxon>eudicotyledons</taxon>
        <taxon>Gunneridae</taxon>
        <taxon>Pentapetalae</taxon>
        <taxon>asterids</taxon>
        <taxon>campanulids</taxon>
        <taxon>Asterales</taxon>
        <taxon>Asteraceae</taxon>
        <taxon>Asteroideae</taxon>
        <taxon>Anthemideae</taxon>
        <taxon>Anthemidinae</taxon>
        <taxon>Tanacetum</taxon>
    </lineage>
</organism>
<dbReference type="AlphaFoldDB" id="A0A699HM40"/>
<proteinExistence type="predicted"/>
<protein>
    <submittedName>
        <fullName evidence="1">Uncharacterized protein</fullName>
    </submittedName>
</protein>
<comment type="caution">
    <text evidence="1">The sequence shown here is derived from an EMBL/GenBank/DDBJ whole genome shotgun (WGS) entry which is preliminary data.</text>
</comment>
<feature type="non-terminal residue" evidence="1">
    <location>
        <position position="1"/>
    </location>
</feature>
<sequence length="90" mass="10148">TKRMMVMTSLLIAMEVNLSNHGYDMFNIDVFISFIMKKADVLKIVDGYSGINAYDVWNGYGLMVDAKEVRSQIKNLSTGSRRIGSMLVYA</sequence>
<evidence type="ECO:0000313" key="1">
    <source>
        <dbReference type="EMBL" id="GEY42076.1"/>
    </source>
</evidence>
<name>A0A699HM40_TANCI</name>